<evidence type="ECO:0000313" key="2">
    <source>
        <dbReference type="Proteomes" id="UP000001116"/>
    </source>
</evidence>
<accession>A6WG95</accession>
<sequence>MATRRDFILMSEVLRTTAMPSSLRLELANVLARELAERTPHFDPVRFIHEATRGSRPGEPFTMALPDSPLMVSPADLRSSWAEDDDLTMEERALLAQAADPLILAALVASVDEHGDAIAKVVDDVIYDATSNLIEHVYRKHNLNAPIRPDRRVEA</sequence>
<name>A6WG95_KINRD</name>
<dbReference type="Proteomes" id="UP000001116">
    <property type="component" value="Chromosome"/>
</dbReference>
<dbReference type="KEGG" id="kra:Krad_4371"/>
<dbReference type="HOGENOM" id="CLU_1693158_0_0_11"/>
<organism evidence="1 2">
    <name type="scientific">Kineococcus radiotolerans (strain ATCC BAA-149 / DSM 14245 / SRS30216)</name>
    <dbReference type="NCBI Taxonomy" id="266940"/>
    <lineage>
        <taxon>Bacteria</taxon>
        <taxon>Bacillati</taxon>
        <taxon>Actinomycetota</taxon>
        <taxon>Actinomycetes</taxon>
        <taxon>Kineosporiales</taxon>
        <taxon>Kineosporiaceae</taxon>
        <taxon>Kineococcus</taxon>
    </lineage>
</organism>
<dbReference type="AlphaFoldDB" id="A6WG95"/>
<dbReference type="STRING" id="266940.Krad_4371"/>
<keyword evidence="2" id="KW-1185">Reference proteome</keyword>
<proteinExistence type="predicted"/>
<reference evidence="2" key="1">
    <citation type="journal article" date="2008" name="PLoS ONE">
        <title>Survival in nuclear waste, extreme resistance, and potential applications gleaned from the genome sequence of Kineococcus radiotolerans SRS30216.</title>
        <authorList>
            <person name="Bagwell C.E."/>
            <person name="Bhat S."/>
            <person name="Hawkins G.M."/>
            <person name="Smith B.W."/>
            <person name="Biswas T."/>
            <person name="Hoover T.R."/>
            <person name="Saunders E."/>
            <person name="Han C.S."/>
            <person name="Tsodikov O.V."/>
            <person name="Shimkets L.J."/>
        </authorList>
    </citation>
    <scope>NUCLEOTIDE SEQUENCE [LARGE SCALE GENOMIC DNA]</scope>
    <source>
        <strain evidence="2">ATCC BAA-149 / DSM 14245 / SRS30216</strain>
    </source>
</reference>
<gene>
    <name evidence="1" type="ordered locus">Krad_4371</name>
</gene>
<evidence type="ECO:0000313" key="1">
    <source>
        <dbReference type="EMBL" id="ABS05834.1"/>
    </source>
</evidence>
<dbReference type="EMBL" id="CP000750">
    <property type="protein sequence ID" value="ABS05834.1"/>
    <property type="molecule type" value="Genomic_DNA"/>
</dbReference>
<protein>
    <submittedName>
        <fullName evidence="1">Uncharacterized protein</fullName>
    </submittedName>
</protein>